<keyword evidence="1" id="KW-1133">Transmembrane helix</keyword>
<evidence type="ECO:0000313" key="2">
    <source>
        <dbReference type="EMBL" id="MDV6230086.1"/>
    </source>
</evidence>
<dbReference type="EMBL" id="JAWLKE010000002">
    <property type="protein sequence ID" value="MDV6230086.1"/>
    <property type="molecule type" value="Genomic_DNA"/>
</dbReference>
<feature type="transmembrane region" description="Helical" evidence="1">
    <location>
        <begin position="77"/>
        <end position="98"/>
    </location>
</feature>
<comment type="caution">
    <text evidence="2">The sequence shown here is derived from an EMBL/GenBank/DDBJ whole genome shotgun (WGS) entry which is preliminary data.</text>
</comment>
<keyword evidence="1" id="KW-0812">Transmembrane</keyword>
<keyword evidence="1" id="KW-0472">Membrane</keyword>
<accession>A0ABU4AV18</accession>
<name>A0ABU4AV18_9NOCA</name>
<feature type="transmembrane region" description="Helical" evidence="1">
    <location>
        <begin position="145"/>
        <end position="165"/>
    </location>
</feature>
<feature type="transmembrane region" description="Helical" evidence="1">
    <location>
        <begin position="119"/>
        <end position="139"/>
    </location>
</feature>
<protein>
    <submittedName>
        <fullName evidence="2">DUF6328 family protein</fullName>
    </submittedName>
</protein>
<keyword evidence="3" id="KW-1185">Reference proteome</keyword>
<dbReference type="Proteomes" id="UP001185899">
    <property type="component" value="Unassembled WGS sequence"/>
</dbReference>
<gene>
    <name evidence="2" type="ORF">R3P95_05950</name>
</gene>
<sequence>MNRQADSRRSAPDRLALNEEFNSLHRGESPMQSLDRNWTSLLQELRVVQTGLQLLTGFLLILPFQDKFLQLPAYDKAIYMVTMVASISATILVTSPVAMHRLLFRRRALLDLVTAAHRAALAGLLLLGVALTGVVVLITDVVVGPAAAVVVGILAVASFVAIWVIHPLLLRRRGASAL</sequence>
<proteinExistence type="predicted"/>
<dbReference type="Pfam" id="PF19853">
    <property type="entry name" value="DUF6328"/>
    <property type="match status" value="1"/>
</dbReference>
<organism evidence="2 3">
    <name type="scientific">Rhodococcus cercidiphylli</name>
    <dbReference type="NCBI Taxonomy" id="489916"/>
    <lineage>
        <taxon>Bacteria</taxon>
        <taxon>Bacillati</taxon>
        <taxon>Actinomycetota</taxon>
        <taxon>Actinomycetes</taxon>
        <taxon>Mycobacteriales</taxon>
        <taxon>Nocardiaceae</taxon>
        <taxon>Rhodococcus</taxon>
    </lineage>
</organism>
<dbReference type="InterPro" id="IPR046291">
    <property type="entry name" value="DUF6328"/>
</dbReference>
<feature type="transmembrane region" description="Helical" evidence="1">
    <location>
        <begin position="45"/>
        <end position="65"/>
    </location>
</feature>
<reference evidence="2 3" key="1">
    <citation type="submission" date="2023-10" db="EMBL/GenBank/DDBJ databases">
        <title>Development of a sustainable strategy for remediation of hydrocarbon-contaminated territories based on the waste exchange concept.</title>
        <authorList>
            <person name="Krivoruchko A."/>
        </authorList>
    </citation>
    <scope>NUCLEOTIDE SEQUENCE [LARGE SCALE GENOMIC DNA]</scope>
    <source>
        <strain evidence="2 3">IEGM 1322</strain>
    </source>
</reference>
<evidence type="ECO:0000256" key="1">
    <source>
        <dbReference type="SAM" id="Phobius"/>
    </source>
</evidence>
<evidence type="ECO:0000313" key="3">
    <source>
        <dbReference type="Proteomes" id="UP001185899"/>
    </source>
</evidence>
<dbReference type="RefSeq" id="WP_317547653.1">
    <property type="nucleotide sequence ID" value="NZ_JAWLKE010000002.1"/>
</dbReference>